<evidence type="ECO:0000313" key="3">
    <source>
        <dbReference type="Proteomes" id="UP001386955"/>
    </source>
</evidence>
<reference evidence="2 3" key="1">
    <citation type="submission" date="2024-01" db="EMBL/GenBank/DDBJ databases">
        <title>The genomes of 5 underutilized Papilionoideae crops provide insights into root nodulation and disease resistanc.</title>
        <authorList>
            <person name="Jiang F."/>
        </authorList>
    </citation>
    <scope>NUCLEOTIDE SEQUENCE [LARGE SCALE GENOMIC DNA]</scope>
    <source>
        <strain evidence="2">DUOXIRENSHENG_FW03</strain>
        <tissue evidence="2">Leaves</tissue>
    </source>
</reference>
<keyword evidence="3" id="KW-1185">Reference proteome</keyword>
<dbReference type="EMBL" id="JAYMYS010000001">
    <property type="protein sequence ID" value="KAK7412009.1"/>
    <property type="molecule type" value="Genomic_DNA"/>
</dbReference>
<dbReference type="AlphaFoldDB" id="A0AAN9T178"/>
<evidence type="ECO:0000313" key="2">
    <source>
        <dbReference type="EMBL" id="KAK7412009.1"/>
    </source>
</evidence>
<dbReference type="PANTHER" id="PTHR38386">
    <property type="entry name" value="OS05G0426900 PROTEIN"/>
    <property type="match status" value="1"/>
</dbReference>
<name>A0AAN9T178_PSOTE</name>
<dbReference type="PANTHER" id="PTHR38386:SF7">
    <property type="entry name" value="TOPOISOMERASE 1-ASSOCIATED FACTOR 1"/>
    <property type="match status" value="1"/>
</dbReference>
<accession>A0AAN9T178</accession>
<comment type="caution">
    <text evidence="2">The sequence shown here is derived from an EMBL/GenBank/DDBJ whole genome shotgun (WGS) entry which is preliminary data.</text>
</comment>
<dbReference type="Proteomes" id="UP001386955">
    <property type="component" value="Unassembled WGS sequence"/>
</dbReference>
<gene>
    <name evidence="2" type="ORF">VNO78_03455</name>
</gene>
<proteinExistence type="predicted"/>
<sequence>MSMSGYWRVGEKSRSMEAEAEAEAEEGMRNGERFGVILARSASSSSSSSSRFHVTMKKAFSTRMRRSSSVSERYCRIHDQHTPMTSPIPDHHQISNNKKILKACKRLLRL</sequence>
<evidence type="ECO:0000256" key="1">
    <source>
        <dbReference type="SAM" id="MobiDB-lite"/>
    </source>
</evidence>
<feature type="region of interest" description="Disordered" evidence="1">
    <location>
        <begin position="1"/>
        <end position="29"/>
    </location>
</feature>
<organism evidence="2 3">
    <name type="scientific">Psophocarpus tetragonolobus</name>
    <name type="common">Winged bean</name>
    <name type="synonym">Dolichos tetragonolobus</name>
    <dbReference type="NCBI Taxonomy" id="3891"/>
    <lineage>
        <taxon>Eukaryota</taxon>
        <taxon>Viridiplantae</taxon>
        <taxon>Streptophyta</taxon>
        <taxon>Embryophyta</taxon>
        <taxon>Tracheophyta</taxon>
        <taxon>Spermatophyta</taxon>
        <taxon>Magnoliopsida</taxon>
        <taxon>eudicotyledons</taxon>
        <taxon>Gunneridae</taxon>
        <taxon>Pentapetalae</taxon>
        <taxon>rosids</taxon>
        <taxon>fabids</taxon>
        <taxon>Fabales</taxon>
        <taxon>Fabaceae</taxon>
        <taxon>Papilionoideae</taxon>
        <taxon>50 kb inversion clade</taxon>
        <taxon>NPAAA clade</taxon>
        <taxon>indigoferoid/millettioid clade</taxon>
        <taxon>Phaseoleae</taxon>
        <taxon>Psophocarpus</taxon>
    </lineage>
</organism>
<protein>
    <submittedName>
        <fullName evidence="2">Uncharacterized protein</fullName>
    </submittedName>
</protein>